<evidence type="ECO:0000256" key="2">
    <source>
        <dbReference type="ARBA" id="ARBA00022679"/>
    </source>
</evidence>
<keyword evidence="5" id="KW-0520">NAD</keyword>
<keyword evidence="7" id="KW-0812">Transmembrane</keyword>
<dbReference type="InterPro" id="IPR026590">
    <property type="entry name" value="Ssirtuin_cat_dom"/>
</dbReference>
<evidence type="ECO:0000259" key="8">
    <source>
        <dbReference type="PROSITE" id="PS50305"/>
    </source>
</evidence>
<dbReference type="InterPro" id="IPR029035">
    <property type="entry name" value="DHS-like_NAD/FAD-binding_dom"/>
</dbReference>
<evidence type="ECO:0000256" key="1">
    <source>
        <dbReference type="ARBA" id="ARBA00001947"/>
    </source>
</evidence>
<keyword evidence="7" id="KW-1133">Transmembrane helix</keyword>
<evidence type="ECO:0000313" key="9">
    <source>
        <dbReference type="EMBL" id="KAK2964489.1"/>
    </source>
</evidence>
<keyword evidence="10" id="KW-1185">Reference proteome</keyword>
<feature type="binding site" evidence="6">
    <location>
        <position position="232"/>
    </location>
    <ligand>
        <name>Zn(2+)</name>
        <dbReference type="ChEBI" id="CHEBI:29105"/>
    </ligand>
</feature>
<keyword evidence="2 9" id="KW-0808">Transferase</keyword>
<dbReference type="EMBL" id="JARBJD010000002">
    <property type="protein sequence ID" value="KAK2964489.1"/>
    <property type="molecule type" value="Genomic_DNA"/>
</dbReference>
<feature type="active site" description="Proton acceptor" evidence="6">
    <location>
        <position position="198"/>
    </location>
</feature>
<feature type="transmembrane region" description="Helical" evidence="7">
    <location>
        <begin position="16"/>
        <end position="36"/>
    </location>
</feature>
<organism evidence="9 10">
    <name type="scientific">Blattamonas nauphoetae</name>
    <dbReference type="NCBI Taxonomy" id="2049346"/>
    <lineage>
        <taxon>Eukaryota</taxon>
        <taxon>Metamonada</taxon>
        <taxon>Preaxostyla</taxon>
        <taxon>Oxymonadida</taxon>
        <taxon>Blattamonas</taxon>
    </lineage>
</organism>
<dbReference type="Gene3D" id="3.40.50.1220">
    <property type="entry name" value="TPP-binding domain"/>
    <property type="match status" value="1"/>
</dbReference>
<accession>A0ABQ9YLR0</accession>
<dbReference type="SUPFAM" id="SSF52467">
    <property type="entry name" value="DHS-like NAD/FAD-binding domain"/>
    <property type="match status" value="1"/>
</dbReference>
<dbReference type="PANTHER" id="PTHR11085">
    <property type="entry name" value="NAD-DEPENDENT PROTEIN DEACYLASE SIRTUIN-5, MITOCHONDRIAL-RELATED"/>
    <property type="match status" value="1"/>
</dbReference>
<evidence type="ECO:0000313" key="10">
    <source>
        <dbReference type="Proteomes" id="UP001281761"/>
    </source>
</evidence>
<name>A0ABQ9YLR0_9EUKA</name>
<dbReference type="InterPro" id="IPR026591">
    <property type="entry name" value="Sirtuin_cat_small_dom_sf"/>
</dbReference>
<reference evidence="9 10" key="1">
    <citation type="journal article" date="2022" name="bioRxiv">
        <title>Genomics of Preaxostyla Flagellates Illuminates Evolutionary Transitions and the Path Towards Mitochondrial Loss.</title>
        <authorList>
            <person name="Novak L.V.F."/>
            <person name="Treitli S.C."/>
            <person name="Pyrih J."/>
            <person name="Halakuc P."/>
            <person name="Pipaliya S.V."/>
            <person name="Vacek V."/>
            <person name="Brzon O."/>
            <person name="Soukal P."/>
            <person name="Eme L."/>
            <person name="Dacks J.B."/>
            <person name="Karnkowska A."/>
            <person name="Elias M."/>
            <person name="Hampl V."/>
        </authorList>
    </citation>
    <scope>NUCLEOTIDE SEQUENCE [LARGE SCALE GENOMIC DNA]</scope>
    <source>
        <strain evidence="9">NAU3</strain>
        <tissue evidence="9">Gut</tissue>
    </source>
</reference>
<feature type="binding site" evidence="6">
    <location>
        <position position="211"/>
    </location>
    <ligand>
        <name>Zn(2+)</name>
        <dbReference type="ChEBI" id="CHEBI:29105"/>
    </ligand>
</feature>
<feature type="domain" description="Deacetylase sirtuin-type" evidence="8">
    <location>
        <begin position="61"/>
        <end position="438"/>
    </location>
</feature>
<sequence length="489" mass="54795">MSATQFSNLLNFVDPATASGAILWCSVSLFLLYNIIARHTFPQLFLASVSEFEEMLEPYARPKPQHYDLNAIGTMLGDGSFTNVVVLIGAGVSSSNTLDFRSEDTGLYAKILNDPDPVFDDLETPEQIFSKSFFTQNPEPFFTCVRKYFSTNFGQPTPTHRFLRHLEEKNTLLRVYTQNVDELETKAGVSPEKVSQVHGTFWTSTCMNPKCGAKEQGSRVIDEILEGSIPHCRRCWRDQSDPSTPTDVCTLSDILVTPKTSQPYSFKDAFQQFLSAFGFSTSKPKPKPLPPLTEFKHGKRDSIMKPDLVFFEEPVRIDLKQLNEDMRKCDLLIILGTSLTVAPFNTFPSLVPMTTPRLVVNRTAVNSLLSALETQETQTHPIFSISPVSSNLDDDDPSIPSLFDDSSSDENDQDHVSQLLNANNSIGEGIPTPLIGLFDKFHNFIKLSAAEGTINTPTITKKEESKRDVFVQMDCDEAIELLEQYARWQ</sequence>
<evidence type="ECO:0000256" key="3">
    <source>
        <dbReference type="ARBA" id="ARBA00022723"/>
    </source>
</evidence>
<dbReference type="EC" id="2.3.1.286" evidence="9"/>
<comment type="caution">
    <text evidence="9">The sequence shown here is derived from an EMBL/GenBank/DDBJ whole genome shotgun (WGS) entry which is preliminary data.</text>
</comment>
<dbReference type="GO" id="GO:0034979">
    <property type="term" value="F:NAD-dependent protein lysine deacetylase activity"/>
    <property type="evidence" value="ECO:0007669"/>
    <property type="project" value="UniProtKB-EC"/>
</dbReference>
<evidence type="ECO:0000256" key="5">
    <source>
        <dbReference type="ARBA" id="ARBA00023027"/>
    </source>
</evidence>
<proteinExistence type="predicted"/>
<dbReference type="InterPro" id="IPR050134">
    <property type="entry name" value="NAD-dep_sirtuin_deacylases"/>
</dbReference>
<keyword evidence="9" id="KW-0012">Acyltransferase</keyword>
<evidence type="ECO:0000256" key="7">
    <source>
        <dbReference type="SAM" id="Phobius"/>
    </source>
</evidence>
<gene>
    <name evidence="9" type="ORF">BLNAU_405</name>
</gene>
<dbReference type="Gene3D" id="3.30.1600.10">
    <property type="entry name" value="SIR2/SIRT2 'Small Domain"/>
    <property type="match status" value="1"/>
</dbReference>
<protein>
    <submittedName>
        <fullName evidence="9">NAD-dependent protein deacetylase hst1</fullName>
        <ecNumber evidence="9">2.3.1.286</ecNumber>
    </submittedName>
</protein>
<comment type="cofactor">
    <cofactor evidence="1">
        <name>Zn(2+)</name>
        <dbReference type="ChEBI" id="CHEBI:29105"/>
    </cofactor>
</comment>
<dbReference type="Proteomes" id="UP001281761">
    <property type="component" value="Unassembled WGS sequence"/>
</dbReference>
<evidence type="ECO:0000256" key="6">
    <source>
        <dbReference type="PROSITE-ProRule" id="PRU00236"/>
    </source>
</evidence>
<feature type="binding site" evidence="6">
    <location>
        <position position="206"/>
    </location>
    <ligand>
        <name>Zn(2+)</name>
        <dbReference type="ChEBI" id="CHEBI:29105"/>
    </ligand>
</feature>
<keyword evidence="7" id="KW-0472">Membrane</keyword>
<dbReference type="Pfam" id="PF02146">
    <property type="entry name" value="SIR2"/>
    <property type="match status" value="1"/>
</dbReference>
<dbReference type="InterPro" id="IPR003000">
    <property type="entry name" value="Sirtuin"/>
</dbReference>
<dbReference type="PANTHER" id="PTHR11085:SF6">
    <property type="entry name" value="NAD-DEPENDENT PROTEIN DEACETYLASE SIRTUIN-2"/>
    <property type="match status" value="1"/>
</dbReference>
<evidence type="ECO:0000256" key="4">
    <source>
        <dbReference type="ARBA" id="ARBA00022833"/>
    </source>
</evidence>
<dbReference type="PROSITE" id="PS50305">
    <property type="entry name" value="SIRTUIN"/>
    <property type="match status" value="1"/>
</dbReference>
<keyword evidence="3 6" id="KW-0479">Metal-binding</keyword>
<feature type="binding site" evidence="6">
    <location>
        <position position="249"/>
    </location>
    <ligand>
        <name>Zn(2+)</name>
        <dbReference type="ChEBI" id="CHEBI:29105"/>
    </ligand>
</feature>
<keyword evidence="4 6" id="KW-0862">Zinc</keyword>